<protein>
    <submittedName>
        <fullName evidence="1">Uncharacterized protein</fullName>
    </submittedName>
</protein>
<evidence type="ECO:0000313" key="1">
    <source>
        <dbReference type="EMBL" id="RKT77873.1"/>
    </source>
</evidence>
<sequence length="291" mass="31890">MPDAVAGLSVEQRWWLAFTVLRRACEELAPLAGEDPGPWPLLAAEMLARGPVERLVSRWKAAPDRRHRARLVTEVRVGAPDETWIEIARRGQDEPIGRSRKVHAGVSRRGPDAPTWQGAGSATMALAVDLGGFQLSHTLLIADLDSLEPVNPFDALALTTEPQVPAVRVVHFSTSDPSRPADVELGWINGEPWRLSREHQRAWRTVGLARLPEVKQWWAASGMATLNISAVCMPEATRPSSGLDGRDLWVEVPLHPQVNAHPEPEQAVLDALQSAVRVAARRAKIAPLTLT</sequence>
<organism evidence="1 2">
    <name type="scientific">Terracoccus luteus</name>
    <dbReference type="NCBI Taxonomy" id="53356"/>
    <lineage>
        <taxon>Bacteria</taxon>
        <taxon>Bacillati</taxon>
        <taxon>Actinomycetota</taxon>
        <taxon>Actinomycetes</taxon>
        <taxon>Micrococcales</taxon>
        <taxon>Intrasporangiaceae</taxon>
        <taxon>Terracoccus</taxon>
    </lineage>
</organism>
<proteinExistence type="predicted"/>
<dbReference type="EMBL" id="RBXT01000001">
    <property type="protein sequence ID" value="RKT77873.1"/>
    <property type="molecule type" value="Genomic_DNA"/>
</dbReference>
<comment type="caution">
    <text evidence="1">The sequence shown here is derived from an EMBL/GenBank/DDBJ whole genome shotgun (WGS) entry which is preliminary data.</text>
</comment>
<evidence type="ECO:0000313" key="2">
    <source>
        <dbReference type="Proteomes" id="UP000278440"/>
    </source>
</evidence>
<dbReference type="Proteomes" id="UP000278440">
    <property type="component" value="Unassembled WGS sequence"/>
</dbReference>
<gene>
    <name evidence="1" type="ORF">DFJ68_1302</name>
</gene>
<accession>A0A495XZE4</accession>
<keyword evidence="2" id="KW-1185">Reference proteome</keyword>
<reference evidence="1 2" key="1">
    <citation type="submission" date="2018-10" db="EMBL/GenBank/DDBJ databases">
        <title>Sequencing the genomes of 1000 actinobacteria strains.</title>
        <authorList>
            <person name="Klenk H.-P."/>
        </authorList>
    </citation>
    <scope>NUCLEOTIDE SEQUENCE [LARGE SCALE GENOMIC DNA]</scope>
    <source>
        <strain evidence="1 2">DSM 44267</strain>
    </source>
</reference>
<dbReference type="AlphaFoldDB" id="A0A495XZE4"/>
<name>A0A495XZE4_9MICO</name>